<keyword evidence="7" id="KW-1185">Reference proteome</keyword>
<dbReference type="OrthoDB" id="418595at2759"/>
<dbReference type="PROSITE" id="PS50222">
    <property type="entry name" value="EF_HAND_2"/>
    <property type="match status" value="1"/>
</dbReference>
<dbReference type="InterPro" id="IPR018247">
    <property type="entry name" value="EF_Hand_1_Ca_BS"/>
</dbReference>
<dbReference type="GO" id="GO:0005509">
    <property type="term" value="F:calcium ion binding"/>
    <property type="evidence" value="ECO:0007669"/>
    <property type="project" value="InterPro"/>
</dbReference>
<reference evidence="6" key="1">
    <citation type="submission" date="2020-11" db="EMBL/GenBank/DDBJ databases">
        <authorList>
            <person name="Tran Van P."/>
        </authorList>
    </citation>
    <scope>NUCLEOTIDE SEQUENCE</scope>
</reference>
<feature type="compositionally biased region" description="Basic and acidic residues" evidence="4">
    <location>
        <begin position="180"/>
        <end position="193"/>
    </location>
</feature>
<protein>
    <recommendedName>
        <fullName evidence="5">EF-hand domain-containing protein</fullName>
    </recommendedName>
</protein>
<dbReference type="InterPro" id="IPR011992">
    <property type="entry name" value="EF-hand-dom_pair"/>
</dbReference>
<dbReference type="PANTHER" id="PTHR13025">
    <property type="entry name" value="EF-HAND DOMAIN-CONTAINING PROTEIN D"/>
    <property type="match status" value="1"/>
</dbReference>
<dbReference type="InterPro" id="IPR040365">
    <property type="entry name" value="EFHD1/2"/>
</dbReference>
<organism evidence="6">
    <name type="scientific">Notodromas monacha</name>
    <dbReference type="NCBI Taxonomy" id="399045"/>
    <lineage>
        <taxon>Eukaryota</taxon>
        <taxon>Metazoa</taxon>
        <taxon>Ecdysozoa</taxon>
        <taxon>Arthropoda</taxon>
        <taxon>Crustacea</taxon>
        <taxon>Oligostraca</taxon>
        <taxon>Ostracoda</taxon>
        <taxon>Podocopa</taxon>
        <taxon>Podocopida</taxon>
        <taxon>Cypridocopina</taxon>
        <taxon>Cypridoidea</taxon>
        <taxon>Cyprididae</taxon>
        <taxon>Notodromas</taxon>
    </lineage>
</organism>
<feature type="region of interest" description="Disordered" evidence="4">
    <location>
        <begin position="172"/>
        <end position="193"/>
    </location>
</feature>
<dbReference type="Gene3D" id="1.10.238.10">
    <property type="entry name" value="EF-hand"/>
    <property type="match status" value="1"/>
</dbReference>
<sequence>MNRKDARFQQNSRGMNEQAELGSYRYHPYPEFAEFSSEQVYLLKDIFDDADYNKDGRIDVTDLSYIFEKWGFPIELKHSAELIRRTEMNGGNTLIFSDFMTLWRNIHEGDVPASMRNQLLRTVEVLGIRPNGEQSTKLRFAGAKGFFEQNTRMPIHQQQSPEKEETLKARFCANTTRGRNSGEKDPRWNEYYG</sequence>
<dbReference type="PROSITE" id="PS00018">
    <property type="entry name" value="EF_HAND_1"/>
    <property type="match status" value="1"/>
</dbReference>
<feature type="domain" description="EF-hand" evidence="5">
    <location>
        <begin position="43"/>
        <end position="73"/>
    </location>
</feature>
<evidence type="ECO:0000256" key="3">
    <source>
        <dbReference type="ARBA" id="ARBA00022837"/>
    </source>
</evidence>
<gene>
    <name evidence="6" type="ORF">NMOB1V02_LOCUS7867</name>
</gene>
<proteinExistence type="predicted"/>
<dbReference type="AlphaFoldDB" id="A0A7R9BRI9"/>
<dbReference type="PANTHER" id="PTHR13025:SF6">
    <property type="entry name" value="EF-HAND DOMAIN-CONTAINING PROTEIN-RELATED"/>
    <property type="match status" value="1"/>
</dbReference>
<evidence type="ECO:0000256" key="1">
    <source>
        <dbReference type="ARBA" id="ARBA00022723"/>
    </source>
</evidence>
<dbReference type="Proteomes" id="UP000678499">
    <property type="component" value="Unassembled WGS sequence"/>
</dbReference>
<keyword evidence="2" id="KW-0677">Repeat</keyword>
<evidence type="ECO:0000256" key="4">
    <source>
        <dbReference type="SAM" id="MobiDB-lite"/>
    </source>
</evidence>
<evidence type="ECO:0000313" key="7">
    <source>
        <dbReference type="Proteomes" id="UP000678499"/>
    </source>
</evidence>
<keyword evidence="3" id="KW-0106">Calcium</keyword>
<evidence type="ECO:0000313" key="6">
    <source>
        <dbReference type="EMBL" id="CAD7280204.1"/>
    </source>
</evidence>
<dbReference type="InterPro" id="IPR002048">
    <property type="entry name" value="EF_hand_dom"/>
</dbReference>
<evidence type="ECO:0000259" key="5">
    <source>
        <dbReference type="PROSITE" id="PS50222"/>
    </source>
</evidence>
<dbReference type="SUPFAM" id="SSF47473">
    <property type="entry name" value="EF-hand"/>
    <property type="match status" value="1"/>
</dbReference>
<name>A0A7R9BRI9_9CRUS</name>
<keyword evidence="1" id="KW-0479">Metal-binding</keyword>
<evidence type="ECO:0000256" key="2">
    <source>
        <dbReference type="ARBA" id="ARBA00022737"/>
    </source>
</evidence>
<accession>A0A7R9BRI9</accession>
<dbReference type="EMBL" id="CAJPEX010002013">
    <property type="protein sequence ID" value="CAG0920356.1"/>
    <property type="molecule type" value="Genomic_DNA"/>
</dbReference>
<dbReference type="EMBL" id="OA884050">
    <property type="protein sequence ID" value="CAD7280204.1"/>
    <property type="molecule type" value="Genomic_DNA"/>
</dbReference>